<protein>
    <submittedName>
        <fullName evidence="4">Putative membrane protein</fullName>
    </submittedName>
</protein>
<dbReference type="InterPro" id="IPR012347">
    <property type="entry name" value="Ferritin-like"/>
</dbReference>
<dbReference type="PANTHER" id="PTHR38593">
    <property type="entry name" value="BLR2558 PROTEIN"/>
    <property type="match status" value="1"/>
</dbReference>
<keyword evidence="5" id="KW-1185">Reference proteome</keyword>
<feature type="chain" id="PRO_5014974179" evidence="2">
    <location>
        <begin position="25"/>
        <end position="181"/>
    </location>
</feature>
<dbReference type="AlphaFoldDB" id="A0A2M9CRF3"/>
<proteinExistence type="predicted"/>
<evidence type="ECO:0000256" key="1">
    <source>
        <dbReference type="SAM" id="MobiDB-lite"/>
    </source>
</evidence>
<dbReference type="OrthoDB" id="883203at2"/>
<evidence type="ECO:0000256" key="2">
    <source>
        <dbReference type="SAM" id="SignalP"/>
    </source>
</evidence>
<gene>
    <name evidence="4" type="ORF">BXY57_0074</name>
</gene>
<evidence type="ECO:0000259" key="3">
    <source>
        <dbReference type="Pfam" id="PF13628"/>
    </source>
</evidence>
<keyword evidence="2" id="KW-0732">Signal</keyword>
<feature type="domain" description="DUF4142" evidence="3">
    <location>
        <begin position="31"/>
        <end position="172"/>
    </location>
</feature>
<reference evidence="4 5" key="1">
    <citation type="submission" date="2017-11" db="EMBL/GenBank/DDBJ databases">
        <title>Genomic Encyclopedia of Archaeal and Bacterial Type Strains, Phase II (KMG-II): From Individual Species to Whole Genera.</title>
        <authorList>
            <person name="Goeker M."/>
        </authorList>
    </citation>
    <scope>NUCLEOTIDE SEQUENCE [LARGE SCALE GENOMIC DNA]</scope>
    <source>
        <strain evidence="4 5">DSM 27268</strain>
    </source>
</reference>
<dbReference type="RefSeq" id="WP_100313233.1">
    <property type="nucleotide sequence ID" value="NZ_PGFG01000001.1"/>
</dbReference>
<dbReference type="Proteomes" id="UP000230000">
    <property type="component" value="Unassembled WGS sequence"/>
</dbReference>
<evidence type="ECO:0000313" key="4">
    <source>
        <dbReference type="EMBL" id="PJJ74516.1"/>
    </source>
</evidence>
<dbReference type="EMBL" id="PGFG01000001">
    <property type="protein sequence ID" value="PJJ74516.1"/>
    <property type="molecule type" value="Genomic_DNA"/>
</dbReference>
<dbReference type="PANTHER" id="PTHR38593:SF1">
    <property type="entry name" value="BLR2558 PROTEIN"/>
    <property type="match status" value="1"/>
</dbReference>
<organism evidence="4 5">
    <name type="scientific">Thermoflavifilum aggregans</name>
    <dbReference type="NCBI Taxonomy" id="454188"/>
    <lineage>
        <taxon>Bacteria</taxon>
        <taxon>Pseudomonadati</taxon>
        <taxon>Bacteroidota</taxon>
        <taxon>Chitinophagia</taxon>
        <taxon>Chitinophagales</taxon>
        <taxon>Chitinophagaceae</taxon>
        <taxon>Thermoflavifilum</taxon>
    </lineage>
</organism>
<accession>A0A2M9CRF3</accession>
<dbReference type="Pfam" id="PF13628">
    <property type="entry name" value="DUF4142"/>
    <property type="match status" value="1"/>
</dbReference>
<comment type="caution">
    <text evidence="4">The sequence shown here is derived from an EMBL/GenBank/DDBJ whole genome shotgun (WGS) entry which is preliminary data.</text>
</comment>
<sequence length="181" mass="19870">MFAQKFAGTGLISLLMGLALTAGAQQKPQLTDPEIASVAVTANQVDIAYARIALQKSHNPDIRNFAETMQRDHQSVIKQATSLVQKLHVTPKDNEVSRSLRNQEQKTSQELRSKTGHAFDQAYISNEVAYHQAVIQTVEDVLIPEAQNADLKGLLQQVLPILKEHLQHAQSIAEKLGAGTN</sequence>
<dbReference type="InterPro" id="IPR025419">
    <property type="entry name" value="DUF4142"/>
</dbReference>
<evidence type="ECO:0000313" key="5">
    <source>
        <dbReference type="Proteomes" id="UP000230000"/>
    </source>
</evidence>
<feature type="region of interest" description="Disordered" evidence="1">
    <location>
        <begin position="92"/>
        <end position="113"/>
    </location>
</feature>
<name>A0A2M9CRF3_9BACT</name>
<feature type="signal peptide" evidence="2">
    <location>
        <begin position="1"/>
        <end position="24"/>
    </location>
</feature>
<dbReference type="Gene3D" id="1.20.1260.10">
    <property type="match status" value="1"/>
</dbReference>